<keyword evidence="1" id="KW-0812">Transmembrane</keyword>
<name>A0A249JWV3_9ACTN</name>
<feature type="transmembrane region" description="Helical" evidence="1">
    <location>
        <begin position="52"/>
        <end position="71"/>
    </location>
</feature>
<dbReference type="Proteomes" id="UP000217153">
    <property type="component" value="Chromosome"/>
</dbReference>
<organism evidence="2 3">
    <name type="scientific">Candidatus Nanopelagicus limnae</name>
    <dbReference type="NCBI Taxonomy" id="1884634"/>
    <lineage>
        <taxon>Bacteria</taxon>
        <taxon>Bacillati</taxon>
        <taxon>Actinomycetota</taxon>
        <taxon>Actinomycetes</taxon>
        <taxon>Candidatus Nanopelagicales</taxon>
        <taxon>Candidatus Nanopelagicaceae</taxon>
        <taxon>Candidatus Nanopelagicus</taxon>
    </lineage>
</organism>
<proteinExistence type="predicted"/>
<protein>
    <submittedName>
        <fullName evidence="2">Uncharacterized protein</fullName>
    </submittedName>
</protein>
<gene>
    <name evidence="2" type="ORF">B1s21122_01310</name>
</gene>
<feature type="transmembrane region" description="Helical" evidence="1">
    <location>
        <begin position="83"/>
        <end position="102"/>
    </location>
</feature>
<keyword evidence="1" id="KW-0472">Membrane</keyword>
<keyword evidence="1" id="KW-1133">Transmembrane helix</keyword>
<dbReference type="RefSeq" id="WP_095680315.1">
    <property type="nucleotide sequence ID" value="NZ_CP016768.2"/>
</dbReference>
<dbReference type="OrthoDB" id="5192944at2"/>
<dbReference type="EMBL" id="CP016768">
    <property type="protein sequence ID" value="ASY09004.1"/>
    <property type="molecule type" value="Genomic_DNA"/>
</dbReference>
<evidence type="ECO:0000256" key="1">
    <source>
        <dbReference type="SAM" id="Phobius"/>
    </source>
</evidence>
<accession>A0A249JWV3</accession>
<keyword evidence="3" id="KW-1185">Reference proteome</keyword>
<dbReference type="AlphaFoldDB" id="A0A249JWV3"/>
<reference evidence="3" key="1">
    <citation type="submission" date="2016-10" db="EMBL/GenBank/DDBJ databases">
        <title>High microdiversification within the ubiquitous acI lineage of Actinobacteria.</title>
        <authorList>
            <person name="Neuenschwander S.M."/>
            <person name="Salcher M."/>
            <person name="Ghai R."/>
            <person name="Pernthaler J."/>
        </authorList>
    </citation>
    <scope>NUCLEOTIDE SEQUENCE [LARGE SCALE GENOMIC DNA]</scope>
</reference>
<evidence type="ECO:0000313" key="2">
    <source>
        <dbReference type="EMBL" id="ASY09004.1"/>
    </source>
</evidence>
<feature type="transmembrane region" description="Helical" evidence="1">
    <location>
        <begin position="12"/>
        <end position="40"/>
    </location>
</feature>
<sequence length="107" mass="11687">MNFLKALLFGSLIGFCGVLLHNFTPPFGFLTSLLLTYLGIKVVGQRFFYLRYQIYAAAAWLAVVVRAGTPGNGEELLVYGNTYGNLFLLGGFIAIVTALITTRSKSN</sequence>
<evidence type="ECO:0000313" key="3">
    <source>
        <dbReference type="Proteomes" id="UP000217153"/>
    </source>
</evidence>
<dbReference type="KEGG" id="abam:B1s21122_01310"/>